<reference evidence="4" key="1">
    <citation type="submission" date="2025-08" db="UniProtKB">
        <authorList>
            <consortium name="RefSeq"/>
        </authorList>
    </citation>
    <scope>IDENTIFICATION</scope>
    <source>
        <tissue evidence="4">Liver</tissue>
    </source>
</reference>
<evidence type="ECO:0000313" key="4">
    <source>
        <dbReference type="RefSeq" id="XP_030893655.1"/>
    </source>
</evidence>
<dbReference type="KEGG" id="lww:102742141"/>
<dbReference type="GO" id="GO:0005814">
    <property type="term" value="C:centriole"/>
    <property type="evidence" value="ECO:0007669"/>
    <property type="project" value="TreeGrafter"/>
</dbReference>
<dbReference type="OrthoDB" id="8195456at2759"/>
<proteinExistence type="predicted"/>
<dbReference type="AlphaFoldDB" id="A0A7F8RJX3"/>
<dbReference type="Proteomes" id="UP000245341">
    <property type="component" value="Unplaced"/>
</dbReference>
<dbReference type="GeneID" id="102742141"/>
<accession>A0A7F8RJX3</accession>
<feature type="coiled-coil region" evidence="1">
    <location>
        <begin position="393"/>
        <end position="578"/>
    </location>
</feature>
<dbReference type="CTD" id="85302"/>
<dbReference type="InterPro" id="IPR033561">
    <property type="entry name" value="FBF1"/>
</dbReference>
<dbReference type="PANTHER" id="PTHR33689:SF1">
    <property type="entry name" value="FAS-BINDING FACTOR 1"/>
    <property type="match status" value="1"/>
</dbReference>
<dbReference type="RefSeq" id="XP_030893655.1">
    <property type="nucleotide sequence ID" value="XM_031037795.1"/>
</dbReference>
<keyword evidence="3" id="KW-1185">Reference proteome</keyword>
<dbReference type="GO" id="GO:0060271">
    <property type="term" value="P:cilium assembly"/>
    <property type="evidence" value="ECO:0007669"/>
    <property type="project" value="InterPro"/>
</dbReference>
<evidence type="ECO:0000313" key="3">
    <source>
        <dbReference type="Proteomes" id="UP000245341"/>
    </source>
</evidence>
<feature type="non-terminal residue" evidence="4">
    <location>
        <position position="1"/>
    </location>
</feature>
<feature type="domain" description="Fas-binding factor 1 C-terminal" evidence="2">
    <location>
        <begin position="145"/>
        <end position="667"/>
    </location>
</feature>
<dbReference type="InterPro" id="IPR049390">
    <property type="entry name" value="FBF1_C"/>
</dbReference>
<sequence length="677" mass="77696">TCFPSLPTPTLFWSPCVLLHSRLFTLPPLTPPPHNLYVLRSPVTWNQTALTLPAGDPKRGTALGDLSSIEPAACVPSSQEPPGPSVPAQSLLLESLAQSLLPGTEYQRQLLAAQVHLQSGTAELQADLLQSQARLAELEAQVRKLELERTQHQLLLESLEQRHQADLELIESAHRSRVKVLETSYQQREERLRREHEELSARYLSYCREAEQARAELTAQHQQRLAAAMQEKDHEMERLRELQRASILEMRQDHEEQLQRVKLLKDREIDAVTSATSHTRSLNSIIEQMEKFSSSLHELSSRVEASHLTTAQERELGLRQRDQQLRVLQERLGQQQRDMEEERSRLQEVIGKMEARLNEQSRLLEQERWRVNAEQSRAESTQRGLEEQRKVMVQQITMEREELEKAKSALLEEQKSVMRKCGEERRRLAAEWAEFYAQQKLSKERAEREAERALQVDTQREGTLISLAKEQAELKIRASELRAKEDQLAAEREALERERQGLRLEKERVSAAALRTRLRAEEVESMSQVASEKLEEGQRALREARQVQQEQQARLQLVQRQQEQLRQQEQRMHQEQLSLAQQRLLLDHIRQDLPSSPVVLLPRTQGPAASCLGATVAPAATAPRCSRPPAGLGPSHLHAKLVLLKHAAEQDRDFLENEQFFLETLKKASYNMTSHSA</sequence>
<organism evidence="3 4">
    <name type="scientific">Leptonychotes weddellii</name>
    <name type="common">Weddell seal</name>
    <name type="synonym">Otaria weddellii</name>
    <dbReference type="NCBI Taxonomy" id="9713"/>
    <lineage>
        <taxon>Eukaryota</taxon>
        <taxon>Metazoa</taxon>
        <taxon>Chordata</taxon>
        <taxon>Craniata</taxon>
        <taxon>Vertebrata</taxon>
        <taxon>Euteleostomi</taxon>
        <taxon>Mammalia</taxon>
        <taxon>Eutheria</taxon>
        <taxon>Laurasiatheria</taxon>
        <taxon>Carnivora</taxon>
        <taxon>Caniformia</taxon>
        <taxon>Pinnipedia</taxon>
        <taxon>Phocidae</taxon>
        <taxon>Monachinae</taxon>
        <taxon>Lobodontini</taxon>
        <taxon>Leptonychotes</taxon>
    </lineage>
</organism>
<feature type="coiled-coil region" evidence="1">
    <location>
        <begin position="121"/>
        <end position="267"/>
    </location>
</feature>
<name>A0A7F8RJX3_LEPWE</name>
<dbReference type="Pfam" id="PF21007">
    <property type="entry name" value="FBF1"/>
    <property type="match status" value="1"/>
</dbReference>
<dbReference type="GO" id="GO:0097539">
    <property type="term" value="C:ciliary transition fiber"/>
    <property type="evidence" value="ECO:0007669"/>
    <property type="project" value="InterPro"/>
</dbReference>
<evidence type="ECO:0000256" key="1">
    <source>
        <dbReference type="SAM" id="Coils"/>
    </source>
</evidence>
<evidence type="ECO:0000259" key="2">
    <source>
        <dbReference type="Pfam" id="PF21007"/>
    </source>
</evidence>
<feature type="coiled-coil region" evidence="1">
    <location>
        <begin position="318"/>
        <end position="356"/>
    </location>
</feature>
<keyword evidence="1" id="KW-0175">Coiled coil</keyword>
<dbReference type="GO" id="GO:0036064">
    <property type="term" value="C:ciliary basal body"/>
    <property type="evidence" value="ECO:0007669"/>
    <property type="project" value="TreeGrafter"/>
</dbReference>
<gene>
    <name evidence="4" type="primary">FBF1</name>
</gene>
<dbReference type="PANTHER" id="PTHR33689">
    <property type="entry name" value="FAS-BINDING FACTOR 1"/>
    <property type="match status" value="1"/>
</dbReference>
<protein>
    <submittedName>
        <fullName evidence="4">Fas-binding factor 1</fullName>
    </submittedName>
</protein>
<dbReference type="GO" id="GO:0090162">
    <property type="term" value="P:establishment of epithelial cell polarity"/>
    <property type="evidence" value="ECO:0007669"/>
    <property type="project" value="InterPro"/>
</dbReference>